<reference evidence="1" key="1">
    <citation type="journal article" date="2022" name="bioRxiv">
        <title>Genomics of Preaxostyla Flagellates Illuminates Evolutionary Transitions and the Path Towards Mitochondrial Loss.</title>
        <authorList>
            <person name="Novak L.V.F."/>
            <person name="Treitli S.C."/>
            <person name="Pyrih J."/>
            <person name="Halakuc P."/>
            <person name="Pipaliya S.V."/>
            <person name="Vacek V."/>
            <person name="Brzon O."/>
            <person name="Soukal P."/>
            <person name="Eme L."/>
            <person name="Dacks J.B."/>
            <person name="Karnkowska A."/>
            <person name="Elias M."/>
            <person name="Hampl V."/>
        </authorList>
    </citation>
    <scope>NUCLEOTIDE SEQUENCE</scope>
    <source>
        <strain evidence="1">RCP-MX</strain>
    </source>
</reference>
<evidence type="ECO:0000313" key="2">
    <source>
        <dbReference type="Proteomes" id="UP001141327"/>
    </source>
</evidence>
<name>A0ABQ8U4U8_9EUKA</name>
<protein>
    <submittedName>
        <fullName evidence="1">Uncharacterized protein</fullName>
    </submittedName>
</protein>
<comment type="caution">
    <text evidence="1">The sequence shown here is derived from an EMBL/GenBank/DDBJ whole genome shotgun (WGS) entry which is preliminary data.</text>
</comment>
<gene>
    <name evidence="1" type="ORF">PAPYR_10920</name>
</gene>
<evidence type="ECO:0000313" key="1">
    <source>
        <dbReference type="EMBL" id="KAJ4454378.1"/>
    </source>
</evidence>
<dbReference type="EMBL" id="JAPMOS010000161">
    <property type="protein sequence ID" value="KAJ4454378.1"/>
    <property type="molecule type" value="Genomic_DNA"/>
</dbReference>
<sequence length="103" mass="11562">MIFLRRYHFGAIPSTLFSPRQNANNFESRLPGSILRAFPTSLGPNKKKYADEFSHPRKRSAHQFDGVCDNTKGVSKKFTGDFRNSSLFGSTVTIMFGQFPSAP</sequence>
<organism evidence="1 2">
    <name type="scientific">Paratrimastix pyriformis</name>
    <dbReference type="NCBI Taxonomy" id="342808"/>
    <lineage>
        <taxon>Eukaryota</taxon>
        <taxon>Metamonada</taxon>
        <taxon>Preaxostyla</taxon>
        <taxon>Paratrimastigidae</taxon>
        <taxon>Paratrimastix</taxon>
    </lineage>
</organism>
<accession>A0ABQ8U4U8</accession>
<proteinExistence type="predicted"/>
<keyword evidence="2" id="KW-1185">Reference proteome</keyword>
<dbReference type="Proteomes" id="UP001141327">
    <property type="component" value="Unassembled WGS sequence"/>
</dbReference>